<evidence type="ECO:0000313" key="2">
    <source>
        <dbReference type="EMBL" id="KAK4548366.1"/>
    </source>
</evidence>
<feature type="compositionally biased region" description="Basic residues" evidence="1">
    <location>
        <begin position="286"/>
        <end position="300"/>
    </location>
</feature>
<feature type="compositionally biased region" description="Polar residues" evidence="1">
    <location>
        <begin position="229"/>
        <end position="249"/>
    </location>
</feature>
<feature type="compositionally biased region" description="Basic residues" evidence="1">
    <location>
        <begin position="51"/>
        <end position="61"/>
    </location>
</feature>
<protein>
    <submittedName>
        <fullName evidence="2">Uncharacterized protein</fullName>
    </submittedName>
</protein>
<feature type="compositionally biased region" description="Basic residues" evidence="1">
    <location>
        <begin position="503"/>
        <end position="515"/>
    </location>
</feature>
<accession>A0AAV9JSJ3</accession>
<feature type="region of interest" description="Disordered" evidence="1">
    <location>
        <begin position="265"/>
        <end position="637"/>
    </location>
</feature>
<reference evidence="2 3" key="1">
    <citation type="submission" date="2021-11" db="EMBL/GenBank/DDBJ databases">
        <title>Black yeast isolated from Biological Soil Crust.</title>
        <authorList>
            <person name="Kurbessoian T."/>
        </authorList>
    </citation>
    <scope>NUCLEOTIDE SEQUENCE [LARGE SCALE GENOMIC DNA]</scope>
    <source>
        <strain evidence="2 3">CCFEE 5522</strain>
    </source>
</reference>
<feature type="compositionally biased region" description="Basic and acidic residues" evidence="1">
    <location>
        <begin position="130"/>
        <end position="148"/>
    </location>
</feature>
<keyword evidence="3" id="KW-1185">Reference proteome</keyword>
<organism evidence="2 3">
    <name type="scientific">Oleoguttula mirabilis</name>
    <dbReference type="NCBI Taxonomy" id="1507867"/>
    <lineage>
        <taxon>Eukaryota</taxon>
        <taxon>Fungi</taxon>
        <taxon>Dikarya</taxon>
        <taxon>Ascomycota</taxon>
        <taxon>Pezizomycotina</taxon>
        <taxon>Dothideomycetes</taxon>
        <taxon>Dothideomycetidae</taxon>
        <taxon>Mycosphaerellales</taxon>
        <taxon>Teratosphaeriaceae</taxon>
        <taxon>Oleoguttula</taxon>
    </lineage>
</organism>
<feature type="compositionally biased region" description="Polar residues" evidence="1">
    <location>
        <begin position="375"/>
        <end position="387"/>
    </location>
</feature>
<sequence>MARLRSAPVAQPSPPKAQTQRPALREKTNTSRAKAPVYEDDGNTEDLVKTAKARRGRPRKSAHTEEELVMAGGLGQTDAAAEAPRSDAPMTTDELAKSDGPPPTVKPNKRPPRMARKPVQSEAQSNVLEGLKKRMEATARHEAARKDALPAATESTASLSDPLPTKRTAARKSTSTAHERSEYSISPSPPLPGKLSSAKRSSLAHSGTPAVESSILALKNFKRRPRQPSMLQMVQQRTASARPSAVNRTANEDLSIFDIEVVGDEVDEEEEDEFAPEAEGTPLQVKKAKRRASASAKKKQTSNPTIVEGRPVVSSKKRKSEEVDKSSSALEALRAKRQKSDGPGPALNDELPMSLERSASPGRRMRESSDRHATPEQQITSDVQVINSSPSSTPPTEPSSDRDRTAVNDDYAVPSTEKEQDFAHHSVAGALNYVFEPDAPNGTMAEPASSSPSPEDPLAAQEQAELLAEPVTQVTQQSPVRQLKEPKKKAKPVSTATLQSLLPKRRQPPKARHRKTVYDFTSDEEDDAALDASHLEDDEDELGGRLRRQKATTPAKSRKTAASKAKARQTKATQPARKSAAVPAERKSSAALQGGKKPARTYGRAANTASDKENDGDTFELEADGDGTELPEISLHEVAGSKELEVAKRKFAEVDEWDMEFESMSAEDHRSSSQQWR</sequence>
<comment type="caution">
    <text evidence="2">The sequence shown here is derived from an EMBL/GenBank/DDBJ whole genome shotgun (WGS) entry which is preliminary data.</text>
</comment>
<name>A0AAV9JSJ3_9PEZI</name>
<feature type="compositionally biased region" description="Low complexity" evidence="1">
    <location>
        <begin position="445"/>
        <end position="469"/>
    </location>
</feature>
<evidence type="ECO:0000256" key="1">
    <source>
        <dbReference type="SAM" id="MobiDB-lite"/>
    </source>
</evidence>
<feature type="compositionally biased region" description="Basic residues" evidence="1">
    <location>
        <begin position="545"/>
        <end position="569"/>
    </location>
</feature>
<feature type="compositionally biased region" description="Acidic residues" evidence="1">
    <location>
        <begin position="265"/>
        <end position="276"/>
    </location>
</feature>
<evidence type="ECO:0000313" key="3">
    <source>
        <dbReference type="Proteomes" id="UP001324427"/>
    </source>
</evidence>
<proteinExistence type="predicted"/>
<dbReference type="Proteomes" id="UP001324427">
    <property type="component" value="Unassembled WGS sequence"/>
</dbReference>
<feature type="compositionally biased region" description="Basic and acidic residues" evidence="1">
    <location>
        <begin position="364"/>
        <end position="374"/>
    </location>
</feature>
<feature type="compositionally biased region" description="Basic residues" evidence="1">
    <location>
        <begin position="107"/>
        <end position="116"/>
    </location>
</feature>
<feature type="region of interest" description="Disordered" evidence="1">
    <location>
        <begin position="1"/>
        <end position="251"/>
    </location>
</feature>
<gene>
    <name evidence="2" type="ORF">LTR36_010237</name>
</gene>
<feature type="compositionally biased region" description="Acidic residues" evidence="1">
    <location>
        <begin position="616"/>
        <end position="629"/>
    </location>
</feature>
<dbReference type="EMBL" id="JAVFHQ010000008">
    <property type="protein sequence ID" value="KAK4548366.1"/>
    <property type="molecule type" value="Genomic_DNA"/>
</dbReference>
<dbReference type="AlphaFoldDB" id="A0AAV9JSJ3"/>